<dbReference type="KEGG" id="smo:SELMODRAFT_98895"/>
<dbReference type="OMA" id="ATQNLAM"/>
<evidence type="ECO:0000256" key="6">
    <source>
        <dbReference type="ARBA" id="ARBA00023136"/>
    </source>
</evidence>
<keyword evidence="5" id="KW-1133">Transmembrane helix</keyword>
<keyword evidence="4" id="KW-0812">Transmembrane</keyword>
<evidence type="ECO:0000256" key="1">
    <source>
        <dbReference type="ARBA" id="ARBA00004370"/>
    </source>
</evidence>
<dbReference type="InterPro" id="IPR036259">
    <property type="entry name" value="MFS_trans_sf"/>
</dbReference>
<protein>
    <submittedName>
        <fullName evidence="7">Uncharacterized protein</fullName>
    </submittedName>
</protein>
<proteinExistence type="inferred from homology"/>
<sequence>TIPVLLACITAASRGLIFGHDTGISNRHGRFSHQFFYVRKHAAPENNYCKYDNQGLQAFKSSLYLAALFASFGEYVTSNKGRCPTMLIGGLSFLIGGALHAAAENLVMLTKSSY</sequence>
<keyword evidence="3" id="KW-0813">Transport</keyword>
<evidence type="ECO:0000256" key="5">
    <source>
        <dbReference type="ARBA" id="ARBA00022989"/>
    </source>
</evidence>
<dbReference type="HOGENOM" id="CLU_001265_41_1_1"/>
<dbReference type="eggNOG" id="KOG0254">
    <property type="taxonomic scope" value="Eukaryota"/>
</dbReference>
<dbReference type="PANTHER" id="PTHR23500:SF595">
    <property type="entry name" value="OS09G0416200 PROTEIN"/>
    <property type="match status" value="1"/>
</dbReference>
<evidence type="ECO:0000313" key="8">
    <source>
        <dbReference type="Proteomes" id="UP000001514"/>
    </source>
</evidence>
<dbReference type="PANTHER" id="PTHR23500">
    <property type="entry name" value="SOLUTE CARRIER FAMILY 2, FACILITATED GLUCOSE TRANSPORTER"/>
    <property type="match status" value="1"/>
</dbReference>
<evidence type="ECO:0000313" key="7">
    <source>
        <dbReference type="EMBL" id="EFJ25487.1"/>
    </source>
</evidence>
<dbReference type="EMBL" id="GL377586">
    <property type="protein sequence ID" value="EFJ25487.1"/>
    <property type="molecule type" value="Genomic_DNA"/>
</dbReference>
<dbReference type="InterPro" id="IPR005828">
    <property type="entry name" value="MFS_sugar_transport-like"/>
</dbReference>
<dbReference type="Gramene" id="EFJ25487">
    <property type="protein sequence ID" value="EFJ25487"/>
    <property type="gene ID" value="SELMODRAFT_98895"/>
</dbReference>
<dbReference type="Gene3D" id="1.20.1250.20">
    <property type="entry name" value="MFS general substrate transporter like domains"/>
    <property type="match status" value="1"/>
</dbReference>
<dbReference type="InterPro" id="IPR045262">
    <property type="entry name" value="STP/PLT_plant"/>
</dbReference>
<evidence type="ECO:0000256" key="3">
    <source>
        <dbReference type="ARBA" id="ARBA00022448"/>
    </source>
</evidence>
<dbReference type="Proteomes" id="UP000001514">
    <property type="component" value="Unassembled WGS sequence"/>
</dbReference>
<evidence type="ECO:0000256" key="4">
    <source>
        <dbReference type="ARBA" id="ARBA00022692"/>
    </source>
</evidence>
<name>D8RQN9_SELML</name>
<dbReference type="GO" id="GO:0016020">
    <property type="term" value="C:membrane"/>
    <property type="evidence" value="ECO:0007669"/>
    <property type="project" value="UniProtKB-SubCell"/>
</dbReference>
<dbReference type="InParanoid" id="D8RQN9"/>
<comment type="subcellular location">
    <subcellularLocation>
        <location evidence="1">Membrane</location>
    </subcellularLocation>
</comment>
<reference evidence="7 8" key="1">
    <citation type="journal article" date="2011" name="Science">
        <title>The Selaginella genome identifies genetic changes associated with the evolution of vascular plants.</title>
        <authorList>
            <person name="Banks J.A."/>
            <person name="Nishiyama T."/>
            <person name="Hasebe M."/>
            <person name="Bowman J.L."/>
            <person name="Gribskov M."/>
            <person name="dePamphilis C."/>
            <person name="Albert V.A."/>
            <person name="Aono N."/>
            <person name="Aoyama T."/>
            <person name="Ambrose B.A."/>
            <person name="Ashton N.W."/>
            <person name="Axtell M.J."/>
            <person name="Barker E."/>
            <person name="Barker M.S."/>
            <person name="Bennetzen J.L."/>
            <person name="Bonawitz N.D."/>
            <person name="Chapple C."/>
            <person name="Cheng C."/>
            <person name="Correa L.G."/>
            <person name="Dacre M."/>
            <person name="DeBarry J."/>
            <person name="Dreyer I."/>
            <person name="Elias M."/>
            <person name="Engstrom E.M."/>
            <person name="Estelle M."/>
            <person name="Feng L."/>
            <person name="Finet C."/>
            <person name="Floyd S.K."/>
            <person name="Frommer W.B."/>
            <person name="Fujita T."/>
            <person name="Gramzow L."/>
            <person name="Gutensohn M."/>
            <person name="Harholt J."/>
            <person name="Hattori M."/>
            <person name="Heyl A."/>
            <person name="Hirai T."/>
            <person name="Hiwatashi Y."/>
            <person name="Ishikawa M."/>
            <person name="Iwata M."/>
            <person name="Karol K.G."/>
            <person name="Koehler B."/>
            <person name="Kolukisaoglu U."/>
            <person name="Kubo M."/>
            <person name="Kurata T."/>
            <person name="Lalonde S."/>
            <person name="Li K."/>
            <person name="Li Y."/>
            <person name="Litt A."/>
            <person name="Lyons E."/>
            <person name="Manning G."/>
            <person name="Maruyama T."/>
            <person name="Michael T.P."/>
            <person name="Mikami K."/>
            <person name="Miyazaki S."/>
            <person name="Morinaga S."/>
            <person name="Murata T."/>
            <person name="Mueller-Roeber B."/>
            <person name="Nelson D.R."/>
            <person name="Obara M."/>
            <person name="Oguri Y."/>
            <person name="Olmstead R.G."/>
            <person name="Onodera N."/>
            <person name="Petersen B.L."/>
            <person name="Pils B."/>
            <person name="Prigge M."/>
            <person name="Rensing S.A."/>
            <person name="Riano-Pachon D.M."/>
            <person name="Roberts A.W."/>
            <person name="Sato Y."/>
            <person name="Scheller H.V."/>
            <person name="Schulz B."/>
            <person name="Schulz C."/>
            <person name="Shakirov E.V."/>
            <person name="Shibagaki N."/>
            <person name="Shinohara N."/>
            <person name="Shippen D.E."/>
            <person name="Soerensen I."/>
            <person name="Sotooka R."/>
            <person name="Sugimoto N."/>
            <person name="Sugita M."/>
            <person name="Sumikawa N."/>
            <person name="Tanurdzic M."/>
            <person name="Theissen G."/>
            <person name="Ulvskov P."/>
            <person name="Wakazuki S."/>
            <person name="Weng J.K."/>
            <person name="Willats W.W."/>
            <person name="Wipf D."/>
            <person name="Wolf P.G."/>
            <person name="Yang L."/>
            <person name="Zimmer A.D."/>
            <person name="Zhu Q."/>
            <person name="Mitros T."/>
            <person name="Hellsten U."/>
            <person name="Loque D."/>
            <person name="Otillar R."/>
            <person name="Salamov A."/>
            <person name="Schmutz J."/>
            <person name="Shapiro H."/>
            <person name="Lindquist E."/>
            <person name="Lucas S."/>
            <person name="Rokhsar D."/>
            <person name="Grigoriev I.V."/>
        </authorList>
    </citation>
    <scope>NUCLEOTIDE SEQUENCE [LARGE SCALE GENOMIC DNA]</scope>
</reference>
<gene>
    <name evidence="7" type="ORF">SELMODRAFT_98895</name>
</gene>
<accession>D8RQN9</accession>
<feature type="non-terminal residue" evidence="7">
    <location>
        <position position="1"/>
    </location>
</feature>
<keyword evidence="6" id="KW-0472">Membrane</keyword>
<dbReference type="Pfam" id="PF00083">
    <property type="entry name" value="Sugar_tr"/>
    <property type="match status" value="1"/>
</dbReference>
<keyword evidence="8" id="KW-1185">Reference proteome</keyword>
<dbReference type="GO" id="GO:0015144">
    <property type="term" value="F:carbohydrate transmembrane transporter activity"/>
    <property type="evidence" value="ECO:0007669"/>
    <property type="project" value="InterPro"/>
</dbReference>
<evidence type="ECO:0000256" key="2">
    <source>
        <dbReference type="ARBA" id="ARBA00010992"/>
    </source>
</evidence>
<comment type="similarity">
    <text evidence="2">Belongs to the major facilitator superfamily. Sugar transporter (TC 2.A.1.1) family.</text>
</comment>
<organism evidence="8">
    <name type="scientific">Selaginella moellendorffii</name>
    <name type="common">Spikemoss</name>
    <dbReference type="NCBI Taxonomy" id="88036"/>
    <lineage>
        <taxon>Eukaryota</taxon>
        <taxon>Viridiplantae</taxon>
        <taxon>Streptophyta</taxon>
        <taxon>Embryophyta</taxon>
        <taxon>Tracheophyta</taxon>
        <taxon>Lycopodiopsida</taxon>
        <taxon>Selaginellales</taxon>
        <taxon>Selaginellaceae</taxon>
        <taxon>Selaginella</taxon>
    </lineage>
</organism>
<dbReference type="AlphaFoldDB" id="D8RQN9"/>